<proteinExistence type="predicted"/>
<organism evidence="1 2">
    <name type="scientific">Coemansia linderi</name>
    <dbReference type="NCBI Taxonomy" id="2663919"/>
    <lineage>
        <taxon>Eukaryota</taxon>
        <taxon>Fungi</taxon>
        <taxon>Fungi incertae sedis</taxon>
        <taxon>Zoopagomycota</taxon>
        <taxon>Kickxellomycotina</taxon>
        <taxon>Kickxellomycetes</taxon>
        <taxon>Kickxellales</taxon>
        <taxon>Kickxellaceae</taxon>
        <taxon>Coemansia</taxon>
    </lineage>
</organism>
<accession>A0ACC1JQ66</accession>
<evidence type="ECO:0000313" key="2">
    <source>
        <dbReference type="Proteomes" id="UP001140066"/>
    </source>
</evidence>
<dbReference type="Proteomes" id="UP001140066">
    <property type="component" value="Unassembled WGS sequence"/>
</dbReference>
<keyword evidence="2" id="KW-1185">Reference proteome</keyword>
<name>A0ACC1JQ66_9FUNG</name>
<evidence type="ECO:0000313" key="1">
    <source>
        <dbReference type="EMBL" id="KAJ2765117.1"/>
    </source>
</evidence>
<sequence>MSVDVLKPAPDSGELSKQSMDESLIPVASPVSIDDLPLLTLMSQNLCGLGHGGPYAKSKGPYLIKRVMMLEPKPDFIPGGKGSQKPAYDTAILVRKDGPFCGTKLHEFTSLTSQTVVAIRSLSLVIVNVHGPAEDKEDRATFYEALHLLLVSYKAKDWTVVIGGDFNIAPCKVDRPDGKETQHSRDFVHALCSALDLVDIAACNEHTDSASNWHLIFS</sequence>
<gene>
    <name evidence="1" type="ORF">GGI18_006285</name>
</gene>
<dbReference type="EMBL" id="JANBUK010004067">
    <property type="protein sequence ID" value="KAJ2765117.1"/>
    <property type="molecule type" value="Genomic_DNA"/>
</dbReference>
<comment type="caution">
    <text evidence="1">The sequence shown here is derived from an EMBL/GenBank/DDBJ whole genome shotgun (WGS) entry which is preliminary data.</text>
</comment>
<feature type="non-terminal residue" evidence="1">
    <location>
        <position position="218"/>
    </location>
</feature>
<reference evidence="1" key="1">
    <citation type="submission" date="2022-07" db="EMBL/GenBank/DDBJ databases">
        <title>Phylogenomic reconstructions and comparative analyses of Kickxellomycotina fungi.</title>
        <authorList>
            <person name="Reynolds N.K."/>
            <person name="Stajich J.E."/>
            <person name="Barry K."/>
            <person name="Grigoriev I.V."/>
            <person name="Crous P."/>
            <person name="Smith M.E."/>
        </authorList>
    </citation>
    <scope>NUCLEOTIDE SEQUENCE</scope>
    <source>
        <strain evidence="1">BCRC 34191</strain>
    </source>
</reference>
<protein>
    <submittedName>
        <fullName evidence="1">Uncharacterized protein</fullName>
    </submittedName>
</protein>